<gene>
    <name evidence="2" type="ORF">CC1G_13758</name>
</gene>
<feature type="compositionally biased region" description="Basic residues" evidence="1">
    <location>
        <begin position="36"/>
        <end position="52"/>
    </location>
</feature>
<dbReference type="VEuPathDB" id="FungiDB:CC1G_13758"/>
<feature type="region of interest" description="Disordered" evidence="1">
    <location>
        <begin position="276"/>
        <end position="303"/>
    </location>
</feature>
<feature type="compositionally biased region" description="Low complexity" evidence="1">
    <location>
        <begin position="69"/>
        <end position="79"/>
    </location>
</feature>
<dbReference type="RefSeq" id="XP_002912226.1">
    <property type="nucleotide sequence ID" value="XM_002912180.1"/>
</dbReference>
<dbReference type="GeneID" id="6007675"/>
<keyword evidence="3" id="KW-1185">Reference proteome</keyword>
<dbReference type="OrthoDB" id="3058629at2759"/>
<name>D6RK86_COPC7</name>
<dbReference type="HOGENOM" id="CLU_918321_0_0_1"/>
<dbReference type="EMBL" id="AACS02000001">
    <property type="protein sequence ID" value="EFI28732.1"/>
    <property type="molecule type" value="Genomic_DNA"/>
</dbReference>
<accession>D6RK86</accession>
<proteinExistence type="predicted"/>
<reference evidence="2 3" key="1">
    <citation type="journal article" date="2010" name="Proc. Natl. Acad. Sci. U.S.A.">
        <title>Insights into evolution of multicellular fungi from the assembled chromosomes of the mushroom Coprinopsis cinerea (Coprinus cinereus).</title>
        <authorList>
            <person name="Stajich J.E."/>
            <person name="Wilke S.K."/>
            <person name="Ahren D."/>
            <person name="Au C.H."/>
            <person name="Birren B.W."/>
            <person name="Borodovsky M."/>
            <person name="Burns C."/>
            <person name="Canback B."/>
            <person name="Casselton L.A."/>
            <person name="Cheng C.K."/>
            <person name="Deng J."/>
            <person name="Dietrich F.S."/>
            <person name="Fargo D.C."/>
            <person name="Farman M.L."/>
            <person name="Gathman A.C."/>
            <person name="Goldberg J."/>
            <person name="Guigo R."/>
            <person name="Hoegger P.J."/>
            <person name="Hooker J.B."/>
            <person name="Huggins A."/>
            <person name="James T.Y."/>
            <person name="Kamada T."/>
            <person name="Kilaru S."/>
            <person name="Kodira C."/>
            <person name="Kues U."/>
            <person name="Kupfer D."/>
            <person name="Kwan H.S."/>
            <person name="Lomsadze A."/>
            <person name="Li W."/>
            <person name="Lilly W.W."/>
            <person name="Ma L.J."/>
            <person name="Mackey A.J."/>
            <person name="Manning G."/>
            <person name="Martin F."/>
            <person name="Muraguchi H."/>
            <person name="Natvig D.O."/>
            <person name="Palmerini H."/>
            <person name="Ramesh M.A."/>
            <person name="Rehmeyer C.J."/>
            <person name="Roe B.A."/>
            <person name="Shenoy N."/>
            <person name="Stanke M."/>
            <person name="Ter-Hovhannisyan V."/>
            <person name="Tunlid A."/>
            <person name="Velagapudi R."/>
            <person name="Vision T.J."/>
            <person name="Zeng Q."/>
            <person name="Zolan M.E."/>
            <person name="Pukkila P.J."/>
        </authorList>
    </citation>
    <scope>NUCLEOTIDE SEQUENCE [LARGE SCALE GENOMIC DNA]</scope>
    <source>
        <strain evidence="3">Okayama-7 / 130 / ATCC MYA-4618 / FGSC 9003</strain>
    </source>
</reference>
<dbReference type="InParanoid" id="D6RK86"/>
<feature type="region of interest" description="Disordered" evidence="1">
    <location>
        <begin position="36"/>
        <end position="91"/>
    </location>
</feature>
<feature type="region of interest" description="Disordered" evidence="1">
    <location>
        <begin position="239"/>
        <end position="264"/>
    </location>
</feature>
<organism evidence="2 3">
    <name type="scientific">Coprinopsis cinerea (strain Okayama-7 / 130 / ATCC MYA-4618 / FGSC 9003)</name>
    <name type="common">Inky cap fungus</name>
    <name type="synonym">Hormographiella aspergillata</name>
    <dbReference type="NCBI Taxonomy" id="240176"/>
    <lineage>
        <taxon>Eukaryota</taxon>
        <taxon>Fungi</taxon>
        <taxon>Dikarya</taxon>
        <taxon>Basidiomycota</taxon>
        <taxon>Agaricomycotina</taxon>
        <taxon>Agaricomycetes</taxon>
        <taxon>Agaricomycetidae</taxon>
        <taxon>Agaricales</taxon>
        <taxon>Agaricineae</taxon>
        <taxon>Psathyrellaceae</taxon>
        <taxon>Coprinopsis</taxon>
    </lineage>
</organism>
<comment type="caution">
    <text evidence="2">The sequence shown here is derived from an EMBL/GenBank/DDBJ whole genome shotgun (WGS) entry which is preliminary data.</text>
</comment>
<evidence type="ECO:0000313" key="3">
    <source>
        <dbReference type="Proteomes" id="UP000001861"/>
    </source>
</evidence>
<dbReference type="KEGG" id="cci:CC1G_13758"/>
<feature type="compositionally biased region" description="Gly residues" evidence="1">
    <location>
        <begin position="286"/>
        <end position="296"/>
    </location>
</feature>
<dbReference type="Proteomes" id="UP000001861">
    <property type="component" value="Unassembled WGS sequence"/>
</dbReference>
<evidence type="ECO:0000313" key="2">
    <source>
        <dbReference type="EMBL" id="EFI28732.1"/>
    </source>
</evidence>
<feature type="compositionally biased region" description="Acidic residues" evidence="1">
    <location>
        <begin position="255"/>
        <end position="264"/>
    </location>
</feature>
<dbReference type="AlphaFoldDB" id="D6RK86"/>
<evidence type="ECO:0000256" key="1">
    <source>
        <dbReference type="SAM" id="MobiDB-lite"/>
    </source>
</evidence>
<sequence>MRRFGYSGYGGHYGGGYGGYGGYGWGYRPYGGYGRRKSTTTKSTTKSKKTTTKKAAAPVVDKGPRKEAPAPLAEGPPLLQHDADPTNPNGALQNKDHPDYWFYGLEAGGYVMPAGIKQNQKINAIRWGYLDYCSTKANYPGYRDAFERYRKGLLEYMDTHYMEFVVPFGRFHGKKLYEKFKDAVWLSKVDDLDGSRTNAEYYIFFMALDKFIAKPTDRSFRETVALGLEYLAKIKKIVDTAQPPPPSQPDAGEPAGEEEEDYDNFFDEIGEEELAILSQSEASGSGTAGGSGGGRGPSSSSQA</sequence>
<protein>
    <submittedName>
        <fullName evidence="2">Uncharacterized protein</fullName>
    </submittedName>
</protein>